<protein>
    <recommendedName>
        <fullName evidence="2">histidine kinase</fullName>
        <ecNumber evidence="2">2.7.13.3</ecNumber>
    </recommendedName>
</protein>
<dbReference type="EMBL" id="JBIPKE010000018">
    <property type="protein sequence ID" value="MFH6984679.1"/>
    <property type="molecule type" value="Genomic_DNA"/>
</dbReference>
<evidence type="ECO:0000256" key="8">
    <source>
        <dbReference type="SAM" id="Phobius"/>
    </source>
</evidence>
<feature type="repeat" description="TPR" evidence="7">
    <location>
        <begin position="164"/>
        <end position="197"/>
    </location>
</feature>
<accession>A0ABW7NDX2</accession>
<feature type="signal peptide" evidence="9">
    <location>
        <begin position="1"/>
        <end position="22"/>
    </location>
</feature>
<reference evidence="11 12" key="1">
    <citation type="journal article" date="2013" name="Int. J. Syst. Evol. Microbiol.">
        <title>Marinoscillum luteum sp. nov., isolated from marine sediment.</title>
        <authorList>
            <person name="Cha I.T."/>
            <person name="Park S.J."/>
            <person name="Kim S.J."/>
            <person name="Kim J.G."/>
            <person name="Jung M.Y."/>
            <person name="Shin K.S."/>
            <person name="Kwon K.K."/>
            <person name="Yang S.H."/>
            <person name="Seo Y.S."/>
            <person name="Rhee S.K."/>
        </authorList>
    </citation>
    <scope>NUCLEOTIDE SEQUENCE [LARGE SCALE GENOMIC DNA]</scope>
    <source>
        <strain evidence="11 12">KCTC 23939</strain>
    </source>
</reference>
<dbReference type="PRINTS" id="PR00344">
    <property type="entry name" value="BCTRLSENSOR"/>
</dbReference>
<keyword evidence="12" id="KW-1185">Reference proteome</keyword>
<evidence type="ECO:0000256" key="3">
    <source>
        <dbReference type="ARBA" id="ARBA00022553"/>
    </source>
</evidence>
<dbReference type="EC" id="2.7.13.3" evidence="2"/>
<dbReference type="Gene3D" id="3.30.565.10">
    <property type="entry name" value="Histidine kinase-like ATPase, C-terminal domain"/>
    <property type="match status" value="1"/>
</dbReference>
<keyword evidence="8" id="KW-0472">Membrane</keyword>
<keyword evidence="7" id="KW-0802">TPR repeat</keyword>
<gene>
    <name evidence="11" type="ORF">ACHKAR_14585</name>
</gene>
<evidence type="ECO:0000256" key="4">
    <source>
        <dbReference type="ARBA" id="ARBA00022679"/>
    </source>
</evidence>
<dbReference type="InterPro" id="IPR005467">
    <property type="entry name" value="His_kinase_dom"/>
</dbReference>
<evidence type="ECO:0000256" key="9">
    <source>
        <dbReference type="SAM" id="SignalP"/>
    </source>
</evidence>
<dbReference type="InterPro" id="IPR003661">
    <property type="entry name" value="HisK_dim/P_dom"/>
</dbReference>
<dbReference type="InterPro" id="IPR050736">
    <property type="entry name" value="Sensor_HK_Regulatory"/>
</dbReference>
<organism evidence="11 12">
    <name type="scientific">Marinoscillum luteum</name>
    <dbReference type="NCBI Taxonomy" id="861051"/>
    <lineage>
        <taxon>Bacteria</taxon>
        <taxon>Pseudomonadati</taxon>
        <taxon>Bacteroidota</taxon>
        <taxon>Cytophagia</taxon>
        <taxon>Cytophagales</taxon>
        <taxon>Reichenbachiellaceae</taxon>
        <taxon>Marinoscillum</taxon>
    </lineage>
</organism>
<keyword evidence="3" id="KW-0597">Phosphoprotein</keyword>
<dbReference type="Pfam" id="PF00512">
    <property type="entry name" value="HisKA"/>
    <property type="match status" value="1"/>
</dbReference>
<evidence type="ECO:0000256" key="1">
    <source>
        <dbReference type="ARBA" id="ARBA00000085"/>
    </source>
</evidence>
<dbReference type="SMART" id="SM00028">
    <property type="entry name" value="TPR"/>
    <property type="match status" value="5"/>
</dbReference>
<feature type="domain" description="Histidine kinase" evidence="10">
    <location>
        <begin position="428"/>
        <end position="645"/>
    </location>
</feature>
<dbReference type="SUPFAM" id="SSF55874">
    <property type="entry name" value="ATPase domain of HSP90 chaperone/DNA topoisomerase II/histidine kinase"/>
    <property type="match status" value="1"/>
</dbReference>
<evidence type="ECO:0000256" key="2">
    <source>
        <dbReference type="ARBA" id="ARBA00012438"/>
    </source>
</evidence>
<dbReference type="InterPro" id="IPR036097">
    <property type="entry name" value="HisK_dim/P_sf"/>
</dbReference>
<dbReference type="Pfam" id="PF02518">
    <property type="entry name" value="HATPase_c"/>
    <property type="match status" value="1"/>
</dbReference>
<dbReference type="CDD" id="cd00075">
    <property type="entry name" value="HATPase"/>
    <property type="match status" value="1"/>
</dbReference>
<evidence type="ECO:0000256" key="6">
    <source>
        <dbReference type="ARBA" id="ARBA00023012"/>
    </source>
</evidence>
<dbReference type="SMART" id="SM00388">
    <property type="entry name" value="HisKA"/>
    <property type="match status" value="1"/>
</dbReference>
<dbReference type="Pfam" id="PF13424">
    <property type="entry name" value="TPR_12"/>
    <property type="match status" value="1"/>
</dbReference>
<dbReference type="InterPro" id="IPR019734">
    <property type="entry name" value="TPR_rpt"/>
</dbReference>
<dbReference type="Gene3D" id="1.25.40.10">
    <property type="entry name" value="Tetratricopeptide repeat domain"/>
    <property type="match status" value="1"/>
</dbReference>
<evidence type="ECO:0000256" key="5">
    <source>
        <dbReference type="ARBA" id="ARBA00022777"/>
    </source>
</evidence>
<comment type="catalytic activity">
    <reaction evidence="1">
        <text>ATP + protein L-histidine = ADP + protein N-phospho-L-histidine.</text>
        <dbReference type="EC" id="2.7.13.3"/>
    </reaction>
</comment>
<comment type="caution">
    <text evidence="11">The sequence shown here is derived from an EMBL/GenBank/DDBJ whole genome shotgun (WGS) entry which is preliminary data.</text>
</comment>
<dbReference type="PROSITE" id="PS50109">
    <property type="entry name" value="HIS_KIN"/>
    <property type="match status" value="1"/>
</dbReference>
<dbReference type="PANTHER" id="PTHR43711:SF1">
    <property type="entry name" value="HISTIDINE KINASE 1"/>
    <property type="match status" value="1"/>
</dbReference>
<dbReference type="InterPro" id="IPR004358">
    <property type="entry name" value="Sig_transdc_His_kin-like_C"/>
</dbReference>
<dbReference type="InterPro" id="IPR036890">
    <property type="entry name" value="HATPase_C_sf"/>
</dbReference>
<keyword evidence="9" id="KW-0732">Signal</keyword>
<dbReference type="RefSeq" id="WP_159582420.1">
    <property type="nucleotide sequence ID" value="NZ_JBIPKE010000018.1"/>
</dbReference>
<dbReference type="InterPro" id="IPR003594">
    <property type="entry name" value="HATPase_dom"/>
</dbReference>
<proteinExistence type="predicted"/>
<sequence>MNRVIRFSLCLSFYISSLFAGAQGLSLVDSLKSMLKNPPNDSVETRWVNSLFGLYMSIDMDSALYYGQQAKALAEELQDSVLIASNTLNFGGYYWYQSDFIKAMECYVRAAEIFDKLGSETDKADAQLNIALIYMTMGEGAKSKPLFYKVFEVYKRNNYLNGLSTAYQYLGAVFQDEANYDSAIYCFKNCIDYAIKSKMVLNQAWGYSGLGEAYLKKGMYAEARAYQLKSLQIEEQLGNRVGMLQSYIALGSLEKQMGNLSMAEQYFVKAESMPELSGDLISQRNLSQEFVKLYETTGEVAKAYEYYRKHVAAVDSIKNSQDLATINELNEKYESEKKANEILTLQRESELNRLILDKERSQKLLFGGASVLFLLLSGAMIFGYFQLKKSKNQIDKQNKLVTKINKALNKSQDELLAANKTKDKFFALVAHDLRGPVTSMQGIGRMLSFYRKKGDEERIDQLIEQVDQSSASVNHLLDNLLKWALSQTNGLNFQRGAFETKGLVEECMTIFDEGIKAKEIAVSVEMQGGLMVEADYNMISTVLRNLLSNALKFSPVGGTIKLSVSEREDYAEITVTDSGQGMPEETIRKIQGNEPVESTRGSQGEKGTGLGLVLCQEFIRLHGQQLHISSSSQGTSISFLLQLAHQMA</sequence>
<evidence type="ECO:0000259" key="10">
    <source>
        <dbReference type="PROSITE" id="PS50109"/>
    </source>
</evidence>
<keyword evidence="4" id="KW-0808">Transferase</keyword>
<dbReference type="PANTHER" id="PTHR43711">
    <property type="entry name" value="TWO-COMPONENT HISTIDINE KINASE"/>
    <property type="match status" value="1"/>
</dbReference>
<keyword evidence="6" id="KW-0902">Two-component regulatory system</keyword>
<dbReference type="PROSITE" id="PS50005">
    <property type="entry name" value="TPR"/>
    <property type="match status" value="1"/>
</dbReference>
<dbReference type="SMART" id="SM00387">
    <property type="entry name" value="HATPase_c"/>
    <property type="match status" value="1"/>
</dbReference>
<dbReference type="CDD" id="cd00082">
    <property type="entry name" value="HisKA"/>
    <property type="match status" value="1"/>
</dbReference>
<feature type="chain" id="PRO_5045380786" description="histidine kinase" evidence="9">
    <location>
        <begin position="23"/>
        <end position="648"/>
    </location>
</feature>
<keyword evidence="8" id="KW-1133">Transmembrane helix</keyword>
<name>A0ABW7NDX2_9BACT</name>
<dbReference type="SUPFAM" id="SSF48452">
    <property type="entry name" value="TPR-like"/>
    <property type="match status" value="1"/>
</dbReference>
<feature type="transmembrane region" description="Helical" evidence="8">
    <location>
        <begin position="364"/>
        <end position="387"/>
    </location>
</feature>
<dbReference type="InterPro" id="IPR011990">
    <property type="entry name" value="TPR-like_helical_dom_sf"/>
</dbReference>
<dbReference type="SUPFAM" id="SSF47384">
    <property type="entry name" value="Homodimeric domain of signal transducing histidine kinase"/>
    <property type="match status" value="1"/>
</dbReference>
<evidence type="ECO:0000313" key="12">
    <source>
        <dbReference type="Proteomes" id="UP001610063"/>
    </source>
</evidence>
<dbReference type="Gene3D" id="1.10.287.130">
    <property type="match status" value="1"/>
</dbReference>
<evidence type="ECO:0000313" key="11">
    <source>
        <dbReference type="EMBL" id="MFH6984679.1"/>
    </source>
</evidence>
<dbReference type="Proteomes" id="UP001610063">
    <property type="component" value="Unassembled WGS sequence"/>
</dbReference>
<evidence type="ECO:0000256" key="7">
    <source>
        <dbReference type="PROSITE-ProRule" id="PRU00339"/>
    </source>
</evidence>
<keyword evidence="5" id="KW-0418">Kinase</keyword>
<keyword evidence="8" id="KW-0812">Transmembrane</keyword>